<dbReference type="GO" id="GO:0051287">
    <property type="term" value="F:NAD binding"/>
    <property type="evidence" value="ECO:0007669"/>
    <property type="project" value="UniProtKB-ARBA"/>
</dbReference>
<sequence length="268" mass="29544">MGQVLLIVKQNARVPPRLKEALHRQFSQQGLEIITEEQKIAEDKILAIVVLGGDGTLLRSAPLAYRLGVPLLGVNLGKLGFLTEVTEEEAEEVFARLVKGQAPIEKRMLLEVRHRRETFLALNEAAFIKGPLGHMIHIKVTFAQKLLSIYHGDGLIIATPTGSTAYNLSAGGPIVHPQSQALILTPICPFMLSARPIVIPPDQELVVELLYPAEEVHLLVDGYVNRTFSFGEKIKIKKAPGALKLVRSPTRDYFEILRAKLGWAATNV</sequence>
<dbReference type="GO" id="GO:0003951">
    <property type="term" value="F:NAD+ kinase activity"/>
    <property type="evidence" value="ECO:0007669"/>
    <property type="project" value="UniProtKB-UniRule"/>
</dbReference>
<feature type="binding site" evidence="6">
    <location>
        <position position="153"/>
    </location>
    <ligand>
        <name>NAD(+)</name>
        <dbReference type="ChEBI" id="CHEBI:57540"/>
    </ligand>
</feature>
<comment type="function">
    <text evidence="6">Involved in the regulation of the intracellular balance of NAD and NADP, and is a key enzyme in the biosynthesis of NADP. Catalyzes specifically the phosphorylation on 2'-hydroxyl of the adenosine moiety of NAD to yield NADP.</text>
</comment>
<evidence type="ECO:0000256" key="1">
    <source>
        <dbReference type="ARBA" id="ARBA00022679"/>
    </source>
</evidence>
<protein>
    <recommendedName>
        <fullName evidence="6">NAD kinase</fullName>
        <ecNumber evidence="6">2.7.1.23</ecNumber>
    </recommendedName>
    <alternativeName>
        <fullName evidence="6">ATP-dependent NAD kinase</fullName>
    </alternativeName>
</protein>
<comment type="catalytic activity">
    <reaction evidence="5 6">
        <text>NAD(+) + ATP = ADP + NADP(+) + H(+)</text>
        <dbReference type="Rhea" id="RHEA:18629"/>
        <dbReference type="ChEBI" id="CHEBI:15378"/>
        <dbReference type="ChEBI" id="CHEBI:30616"/>
        <dbReference type="ChEBI" id="CHEBI:57540"/>
        <dbReference type="ChEBI" id="CHEBI:58349"/>
        <dbReference type="ChEBI" id="CHEBI:456216"/>
        <dbReference type="EC" id="2.7.1.23"/>
    </reaction>
</comment>
<feature type="binding site" evidence="6">
    <location>
        <begin position="123"/>
        <end position="124"/>
    </location>
    <ligand>
        <name>NAD(+)</name>
        <dbReference type="ChEBI" id="CHEBI:57540"/>
    </ligand>
</feature>
<feature type="active site" description="Proton acceptor" evidence="6">
    <location>
        <position position="54"/>
    </location>
</feature>
<dbReference type="InterPro" id="IPR017437">
    <property type="entry name" value="ATP-NAD_kinase_PpnK-typ_C"/>
</dbReference>
<dbReference type="EMBL" id="DROK01000301">
    <property type="protein sequence ID" value="HHI98208.1"/>
    <property type="molecule type" value="Genomic_DNA"/>
</dbReference>
<dbReference type="GO" id="GO:0019674">
    <property type="term" value="P:NAD+ metabolic process"/>
    <property type="evidence" value="ECO:0007669"/>
    <property type="project" value="InterPro"/>
</dbReference>
<keyword evidence="3 6" id="KW-0521">NADP</keyword>
<feature type="binding site" evidence="6">
    <location>
        <position position="151"/>
    </location>
    <ligand>
        <name>NAD(+)</name>
        <dbReference type="ChEBI" id="CHEBI:57540"/>
    </ligand>
</feature>
<dbReference type="InterPro" id="IPR017438">
    <property type="entry name" value="ATP-NAD_kinase_N"/>
</dbReference>
<evidence type="ECO:0000256" key="6">
    <source>
        <dbReference type="HAMAP-Rule" id="MF_00361"/>
    </source>
</evidence>
<comment type="similarity">
    <text evidence="6">Belongs to the NAD kinase family.</text>
</comment>
<keyword evidence="6" id="KW-0547">Nucleotide-binding</keyword>
<dbReference type="GO" id="GO:0005737">
    <property type="term" value="C:cytoplasm"/>
    <property type="evidence" value="ECO:0007669"/>
    <property type="project" value="UniProtKB-SubCell"/>
</dbReference>
<dbReference type="Pfam" id="PF20143">
    <property type="entry name" value="NAD_kinase_C"/>
    <property type="match status" value="1"/>
</dbReference>
<keyword evidence="4 6" id="KW-0520">NAD</keyword>
<dbReference type="Pfam" id="PF01513">
    <property type="entry name" value="NAD_kinase"/>
    <property type="match status" value="1"/>
</dbReference>
<accession>A0A7V5P1P5</accession>
<evidence type="ECO:0000313" key="7">
    <source>
        <dbReference type="EMBL" id="HHI98208.1"/>
    </source>
</evidence>
<dbReference type="AlphaFoldDB" id="A0A7V5P1P5"/>
<feature type="binding site" evidence="6">
    <location>
        <begin position="164"/>
        <end position="169"/>
    </location>
    <ligand>
        <name>NAD(+)</name>
        <dbReference type="ChEBI" id="CHEBI:57540"/>
    </ligand>
</feature>
<gene>
    <name evidence="6" type="primary">nadK</name>
    <name evidence="7" type="ORF">ENJ96_10245</name>
</gene>
<dbReference type="SUPFAM" id="SSF111331">
    <property type="entry name" value="NAD kinase/diacylglycerol kinase-like"/>
    <property type="match status" value="1"/>
</dbReference>
<dbReference type="GO" id="GO:0046872">
    <property type="term" value="F:metal ion binding"/>
    <property type="evidence" value="ECO:0007669"/>
    <property type="project" value="UniProtKB-UniRule"/>
</dbReference>
<dbReference type="Gene3D" id="3.40.50.10330">
    <property type="entry name" value="Probable inorganic polyphosphate/atp-NAD kinase, domain 1"/>
    <property type="match status" value="1"/>
</dbReference>
<comment type="cofactor">
    <cofactor evidence="6">
        <name>a divalent metal cation</name>
        <dbReference type="ChEBI" id="CHEBI:60240"/>
    </cofactor>
</comment>
<keyword evidence="2 6" id="KW-0418">Kinase</keyword>
<dbReference type="PANTHER" id="PTHR20275:SF0">
    <property type="entry name" value="NAD KINASE"/>
    <property type="match status" value="1"/>
</dbReference>
<dbReference type="GO" id="GO:0005524">
    <property type="term" value="F:ATP binding"/>
    <property type="evidence" value="ECO:0007669"/>
    <property type="project" value="UniProtKB-KW"/>
</dbReference>
<feature type="binding site" evidence="6">
    <location>
        <begin position="54"/>
        <end position="55"/>
    </location>
    <ligand>
        <name>NAD(+)</name>
        <dbReference type="ChEBI" id="CHEBI:57540"/>
    </ligand>
</feature>
<proteinExistence type="inferred from homology"/>
<reference evidence="7" key="1">
    <citation type="journal article" date="2020" name="mSystems">
        <title>Genome- and Community-Level Interaction Insights into Carbon Utilization and Element Cycling Functions of Hydrothermarchaeota in Hydrothermal Sediment.</title>
        <authorList>
            <person name="Zhou Z."/>
            <person name="Liu Y."/>
            <person name="Xu W."/>
            <person name="Pan J."/>
            <person name="Luo Z.H."/>
            <person name="Li M."/>
        </authorList>
    </citation>
    <scope>NUCLEOTIDE SEQUENCE [LARGE SCALE GENOMIC DNA]</scope>
    <source>
        <strain evidence="7">HyVt-533</strain>
    </source>
</reference>
<dbReference type="Gene3D" id="2.60.200.30">
    <property type="entry name" value="Probable inorganic polyphosphate/atp-NAD kinase, domain 2"/>
    <property type="match status" value="1"/>
</dbReference>
<dbReference type="PANTHER" id="PTHR20275">
    <property type="entry name" value="NAD KINASE"/>
    <property type="match status" value="1"/>
</dbReference>
<evidence type="ECO:0000256" key="2">
    <source>
        <dbReference type="ARBA" id="ARBA00022777"/>
    </source>
</evidence>
<keyword evidence="1 6" id="KW-0808">Transferase</keyword>
<evidence type="ECO:0000256" key="5">
    <source>
        <dbReference type="ARBA" id="ARBA00047925"/>
    </source>
</evidence>
<keyword evidence="6" id="KW-0067">ATP-binding</keyword>
<dbReference type="InterPro" id="IPR002504">
    <property type="entry name" value="NADK"/>
</dbReference>
<comment type="caution">
    <text evidence="6">Lacks conserved residue(s) required for the propagation of feature annotation.</text>
</comment>
<evidence type="ECO:0000256" key="4">
    <source>
        <dbReference type="ARBA" id="ARBA00023027"/>
    </source>
</evidence>
<keyword evidence="6" id="KW-0963">Cytoplasm</keyword>
<evidence type="ECO:0000256" key="3">
    <source>
        <dbReference type="ARBA" id="ARBA00022857"/>
    </source>
</evidence>
<comment type="subcellular location">
    <subcellularLocation>
        <location evidence="6">Cytoplasm</location>
    </subcellularLocation>
</comment>
<dbReference type="HAMAP" id="MF_00361">
    <property type="entry name" value="NAD_kinase"/>
    <property type="match status" value="1"/>
</dbReference>
<feature type="binding site" evidence="6">
    <location>
        <position position="134"/>
    </location>
    <ligand>
        <name>NAD(+)</name>
        <dbReference type="ChEBI" id="CHEBI:57540"/>
    </ligand>
</feature>
<feature type="binding site" evidence="6">
    <location>
        <position position="59"/>
    </location>
    <ligand>
        <name>NAD(+)</name>
        <dbReference type="ChEBI" id="CHEBI:57540"/>
    </ligand>
</feature>
<dbReference type="EC" id="2.7.1.23" evidence="6"/>
<dbReference type="InterPro" id="IPR016064">
    <property type="entry name" value="NAD/diacylglycerol_kinase_sf"/>
</dbReference>
<organism evidence="7">
    <name type="scientific">Thermodesulfatator atlanticus</name>
    <dbReference type="NCBI Taxonomy" id="501497"/>
    <lineage>
        <taxon>Bacteria</taxon>
        <taxon>Pseudomonadati</taxon>
        <taxon>Thermodesulfobacteriota</taxon>
        <taxon>Thermodesulfobacteria</taxon>
        <taxon>Thermodesulfobacteriales</taxon>
        <taxon>Thermodesulfatatoraceae</taxon>
        <taxon>Thermodesulfatator</taxon>
    </lineage>
</organism>
<name>A0A7V5P1P5_9BACT</name>
<dbReference type="GO" id="GO:0006741">
    <property type="term" value="P:NADP+ biosynthetic process"/>
    <property type="evidence" value="ECO:0007669"/>
    <property type="project" value="UniProtKB-UniRule"/>
</dbReference>
<dbReference type="Proteomes" id="UP000886101">
    <property type="component" value="Unassembled WGS sequence"/>
</dbReference>
<comment type="caution">
    <text evidence="7">The sequence shown here is derived from an EMBL/GenBank/DDBJ whole genome shotgun (WGS) entry which is preliminary data.</text>
</comment>